<dbReference type="PANTHER" id="PTHR40763">
    <property type="entry name" value="MEMBRANE PROTEIN-RELATED"/>
    <property type="match status" value="1"/>
</dbReference>
<feature type="compositionally biased region" description="Polar residues" evidence="1">
    <location>
        <begin position="1"/>
        <end position="17"/>
    </location>
</feature>
<protein>
    <submittedName>
        <fullName evidence="4">LiaF domain-containing protein</fullName>
    </submittedName>
</protein>
<feature type="domain" description="LiaF transmembrane" evidence="3">
    <location>
        <begin position="35"/>
        <end position="129"/>
    </location>
</feature>
<name>A0ABU7RD20_9BACT</name>
<feature type="transmembrane region" description="Helical" evidence="2">
    <location>
        <begin position="109"/>
        <end position="125"/>
    </location>
</feature>
<evidence type="ECO:0000256" key="1">
    <source>
        <dbReference type="SAM" id="MobiDB-lite"/>
    </source>
</evidence>
<dbReference type="InterPro" id="IPR054331">
    <property type="entry name" value="LiaF_TM"/>
</dbReference>
<accession>A0ABU7RD20</accession>
<keyword evidence="2" id="KW-1133">Transmembrane helix</keyword>
<dbReference type="EMBL" id="JAZGLY010000001">
    <property type="protein sequence ID" value="MEE6185878.1"/>
    <property type="molecule type" value="Genomic_DNA"/>
</dbReference>
<evidence type="ECO:0000259" key="3">
    <source>
        <dbReference type="Pfam" id="PF22570"/>
    </source>
</evidence>
<keyword evidence="2" id="KW-0812">Transmembrane</keyword>
<gene>
    <name evidence="4" type="ORF">V2H41_01200</name>
</gene>
<keyword evidence="2" id="KW-0472">Membrane</keyword>
<dbReference type="PANTHER" id="PTHR40763:SF5">
    <property type="entry name" value="MEMBRANE PROTEIN"/>
    <property type="match status" value="1"/>
</dbReference>
<feature type="transmembrane region" description="Helical" evidence="2">
    <location>
        <begin position="59"/>
        <end position="76"/>
    </location>
</feature>
<keyword evidence="5" id="KW-1185">Reference proteome</keyword>
<evidence type="ECO:0000256" key="2">
    <source>
        <dbReference type="SAM" id="Phobius"/>
    </source>
</evidence>
<evidence type="ECO:0000313" key="5">
    <source>
        <dbReference type="Proteomes" id="UP001357452"/>
    </source>
</evidence>
<feature type="transmembrane region" description="Helical" evidence="2">
    <location>
        <begin position="34"/>
        <end position="53"/>
    </location>
</feature>
<feature type="region of interest" description="Disordered" evidence="1">
    <location>
        <begin position="1"/>
        <end position="26"/>
    </location>
</feature>
<organism evidence="4 5">
    <name type="scientific">Niabella digestorum</name>
    <dbReference type="NCBI Taxonomy" id="3117701"/>
    <lineage>
        <taxon>Bacteria</taxon>
        <taxon>Pseudomonadati</taxon>
        <taxon>Bacteroidota</taxon>
        <taxon>Chitinophagia</taxon>
        <taxon>Chitinophagales</taxon>
        <taxon>Chitinophagaceae</taxon>
        <taxon>Niabella</taxon>
    </lineage>
</organism>
<dbReference type="Proteomes" id="UP001357452">
    <property type="component" value="Unassembled WGS sequence"/>
</dbReference>
<dbReference type="Pfam" id="PF22570">
    <property type="entry name" value="LiaF-TM"/>
    <property type="match status" value="1"/>
</dbReference>
<proteinExistence type="predicted"/>
<evidence type="ECO:0000313" key="4">
    <source>
        <dbReference type="EMBL" id="MEE6185878.1"/>
    </source>
</evidence>
<dbReference type="RefSeq" id="WP_330973284.1">
    <property type="nucleotide sequence ID" value="NZ_JAZGLY010000001.1"/>
</dbReference>
<sequence>MSENTYRTEIYNNNEPTGQPPAPEFRPRRSKGRIWIGGFLVALGMILLLNMMGVRIPDFILSWQMFLIALGAFVGARRNFEGAAWLVLTMIGVLFLVDEYFVFGRLQKFILPIVLIGAGLFFIFRPRGNKEYFILDENGNPVPGLSGQDFLDITSVFGGTKKKIFSKTFQGGDMTNIFGGSEIDLSQADLQGIAVLDVTVFFGGATLIIPSHWNVISEAVAVMGEVKDKRKRLAPAPSENSKTLIIKGTVIFGGVDIKSF</sequence>
<feature type="transmembrane region" description="Helical" evidence="2">
    <location>
        <begin position="83"/>
        <end position="103"/>
    </location>
</feature>
<comment type="caution">
    <text evidence="4">The sequence shown here is derived from an EMBL/GenBank/DDBJ whole genome shotgun (WGS) entry which is preliminary data.</text>
</comment>
<reference evidence="4 5" key="1">
    <citation type="submission" date="2024-01" db="EMBL/GenBank/DDBJ databases">
        <title>Niabella digestum sp. nov., isolated from waste digestion system.</title>
        <authorList>
            <person name="Zhang L."/>
        </authorList>
    </citation>
    <scope>NUCLEOTIDE SEQUENCE [LARGE SCALE GENOMIC DNA]</scope>
    <source>
        <strain evidence="4 5">A18</strain>
    </source>
</reference>